<keyword evidence="2" id="KW-1185">Reference proteome</keyword>
<accession>A0ACB9WHM8</accession>
<feature type="non-terminal residue" evidence="1">
    <location>
        <position position="1"/>
    </location>
</feature>
<protein>
    <submittedName>
        <fullName evidence="1">Uncharacterized protein</fullName>
    </submittedName>
</protein>
<organism evidence="1 2">
    <name type="scientific">Chaenocephalus aceratus</name>
    <name type="common">Blackfin icefish</name>
    <name type="synonym">Chaenichthys aceratus</name>
    <dbReference type="NCBI Taxonomy" id="36190"/>
    <lineage>
        <taxon>Eukaryota</taxon>
        <taxon>Metazoa</taxon>
        <taxon>Chordata</taxon>
        <taxon>Craniata</taxon>
        <taxon>Vertebrata</taxon>
        <taxon>Euteleostomi</taxon>
        <taxon>Actinopterygii</taxon>
        <taxon>Neopterygii</taxon>
        <taxon>Teleostei</taxon>
        <taxon>Neoteleostei</taxon>
        <taxon>Acanthomorphata</taxon>
        <taxon>Eupercaria</taxon>
        <taxon>Perciformes</taxon>
        <taxon>Notothenioidei</taxon>
        <taxon>Channichthyidae</taxon>
        <taxon>Chaenocephalus</taxon>
    </lineage>
</organism>
<evidence type="ECO:0000313" key="2">
    <source>
        <dbReference type="Proteomes" id="UP001057452"/>
    </source>
</evidence>
<reference evidence="1" key="1">
    <citation type="submission" date="2022-05" db="EMBL/GenBank/DDBJ databases">
        <title>Chromosome-level genome of Chaenocephalus aceratus.</title>
        <authorList>
            <person name="Park H."/>
        </authorList>
    </citation>
    <scope>NUCLEOTIDE SEQUENCE</scope>
    <source>
        <strain evidence="1">KU_202001</strain>
    </source>
</reference>
<sequence length="165" mass="18155">APEASGPHPGMRWQDSGENPEENISSSSGSSAHWKAPRRRIETTPTEDHLRSGNPTTLESRWPPALLHLTHSDWSRRLLGEAGGFPVLVLLLQGSDSEVQFYSCSALCNISSAQELHLKLLSMGSHFLFLLTLVSSSVQKFDDLWVTLQGNIIVLAVRCRLGLLV</sequence>
<dbReference type="EMBL" id="CM043806">
    <property type="protein sequence ID" value="KAI4812733.1"/>
    <property type="molecule type" value="Genomic_DNA"/>
</dbReference>
<dbReference type="Proteomes" id="UP001057452">
    <property type="component" value="Chromosome 22"/>
</dbReference>
<gene>
    <name evidence="1" type="ORF">KUCAC02_024101</name>
</gene>
<name>A0ACB9WHM8_CHAAC</name>
<evidence type="ECO:0000313" key="1">
    <source>
        <dbReference type="EMBL" id="KAI4812733.1"/>
    </source>
</evidence>
<proteinExistence type="predicted"/>
<comment type="caution">
    <text evidence="1">The sequence shown here is derived from an EMBL/GenBank/DDBJ whole genome shotgun (WGS) entry which is preliminary data.</text>
</comment>